<evidence type="ECO:0000256" key="1">
    <source>
        <dbReference type="SAM" id="MobiDB-lite"/>
    </source>
</evidence>
<organism evidence="2 3">
    <name type="scientific">Postia placenta MAD-698-R-SB12</name>
    <dbReference type="NCBI Taxonomy" id="670580"/>
    <lineage>
        <taxon>Eukaryota</taxon>
        <taxon>Fungi</taxon>
        <taxon>Dikarya</taxon>
        <taxon>Basidiomycota</taxon>
        <taxon>Agaricomycotina</taxon>
        <taxon>Agaricomycetes</taxon>
        <taxon>Polyporales</taxon>
        <taxon>Adustoporiaceae</taxon>
        <taxon>Rhodonia</taxon>
    </lineage>
</organism>
<gene>
    <name evidence="2" type="ORF">POSPLADRAFT_1053093</name>
</gene>
<evidence type="ECO:0000313" key="2">
    <source>
        <dbReference type="EMBL" id="OSX66450.1"/>
    </source>
</evidence>
<dbReference type="EMBL" id="KZ110592">
    <property type="protein sequence ID" value="OSX66450.1"/>
    <property type="molecule type" value="Genomic_DNA"/>
</dbReference>
<accession>A0A1X6ND51</accession>
<dbReference type="GeneID" id="36325292"/>
<reference evidence="2 3" key="1">
    <citation type="submission" date="2017-04" db="EMBL/GenBank/DDBJ databases">
        <title>Genome Sequence of the Model Brown-Rot Fungus Postia placenta SB12.</title>
        <authorList>
            <consortium name="DOE Joint Genome Institute"/>
            <person name="Gaskell J."/>
            <person name="Kersten P."/>
            <person name="Larrondo L.F."/>
            <person name="Canessa P."/>
            <person name="Martinez D."/>
            <person name="Hibbett D."/>
            <person name="Schmoll M."/>
            <person name="Kubicek C.P."/>
            <person name="Martinez A.T."/>
            <person name="Yadav J."/>
            <person name="Master E."/>
            <person name="Magnuson J.K."/>
            <person name="James T."/>
            <person name="Yaver D."/>
            <person name="Berka R."/>
            <person name="Labutti K."/>
            <person name="Lipzen A."/>
            <person name="Aerts A."/>
            <person name="Barry K."/>
            <person name="Henrissat B."/>
            <person name="Blanchette R."/>
            <person name="Grigoriev I."/>
            <person name="Cullen D."/>
        </authorList>
    </citation>
    <scope>NUCLEOTIDE SEQUENCE [LARGE SCALE GENOMIC DNA]</scope>
    <source>
        <strain evidence="2 3">MAD-698-R-SB12</strain>
    </source>
</reference>
<proteinExistence type="predicted"/>
<protein>
    <submittedName>
        <fullName evidence="2">Uncharacterized protein</fullName>
    </submittedName>
</protein>
<dbReference type="Proteomes" id="UP000194127">
    <property type="component" value="Unassembled WGS sequence"/>
</dbReference>
<feature type="region of interest" description="Disordered" evidence="1">
    <location>
        <begin position="79"/>
        <end position="127"/>
    </location>
</feature>
<dbReference type="RefSeq" id="XP_024343244.1">
    <property type="nucleotide sequence ID" value="XM_024480342.1"/>
</dbReference>
<keyword evidence="3" id="KW-1185">Reference proteome</keyword>
<name>A0A1X6ND51_9APHY</name>
<evidence type="ECO:0000313" key="3">
    <source>
        <dbReference type="Proteomes" id="UP000194127"/>
    </source>
</evidence>
<sequence length="220" mass="23893">MANSDPTVPLSHLLISPSLHGLAAIQNPVLALGLPQPHRMFRICANGLGHRARSLPPTATLDTHHAACSCRSPWDLSDASPEALPPARPAGCVERGRAFSSGRHRRPRRPARRDRLTPRLSQMSQMSRRAWRKCPRVTARVLAVTKDDGRWHAGGCDRACLRGQGAAAAKTLYSIRDSGRPRPAVHGPTRIRLPVRTSSPSTLTTTSYVSEAPTHLARAS</sequence>
<dbReference type="AlphaFoldDB" id="A0A1X6ND51"/>
<feature type="compositionally biased region" description="Basic residues" evidence="1">
    <location>
        <begin position="102"/>
        <end position="112"/>
    </location>
</feature>